<keyword evidence="3" id="KW-1185">Reference proteome</keyword>
<evidence type="ECO:0000313" key="3">
    <source>
        <dbReference type="Proteomes" id="UP000318741"/>
    </source>
</evidence>
<evidence type="ECO:0000313" key="2">
    <source>
        <dbReference type="EMBL" id="QDT18188.1"/>
    </source>
</evidence>
<reference evidence="2 3" key="1">
    <citation type="submission" date="2019-02" db="EMBL/GenBank/DDBJ databases">
        <title>Deep-cultivation of Planctomycetes and their phenomic and genomic characterization uncovers novel biology.</title>
        <authorList>
            <person name="Wiegand S."/>
            <person name="Jogler M."/>
            <person name="Boedeker C."/>
            <person name="Pinto D."/>
            <person name="Vollmers J."/>
            <person name="Rivas-Marin E."/>
            <person name="Kohn T."/>
            <person name="Peeters S.H."/>
            <person name="Heuer A."/>
            <person name="Rast P."/>
            <person name="Oberbeckmann S."/>
            <person name="Bunk B."/>
            <person name="Jeske O."/>
            <person name="Meyerdierks A."/>
            <person name="Storesund J.E."/>
            <person name="Kallscheuer N."/>
            <person name="Luecker S."/>
            <person name="Lage O.M."/>
            <person name="Pohl T."/>
            <person name="Merkel B.J."/>
            <person name="Hornburger P."/>
            <person name="Mueller R.-W."/>
            <person name="Bruemmer F."/>
            <person name="Labrenz M."/>
            <person name="Spormann A.M."/>
            <person name="Op den Camp H."/>
            <person name="Overmann J."/>
            <person name="Amann R."/>
            <person name="Jetten M.S.M."/>
            <person name="Mascher T."/>
            <person name="Medema M.H."/>
            <person name="Devos D.P."/>
            <person name="Kaster A.-K."/>
            <person name="Ovreas L."/>
            <person name="Rohde M."/>
            <person name="Galperin M.Y."/>
            <person name="Jogler C."/>
        </authorList>
    </citation>
    <scope>NUCLEOTIDE SEQUENCE [LARGE SCALE GENOMIC DNA]</scope>
    <source>
        <strain evidence="2 3">CA12</strain>
    </source>
</reference>
<name>A0A517PFQ3_9PLAN</name>
<dbReference type="KEGG" id="acaf:CA12_43290"/>
<dbReference type="EMBL" id="CP036265">
    <property type="protein sequence ID" value="QDT18188.1"/>
    <property type="molecule type" value="Genomic_DNA"/>
</dbReference>
<protein>
    <submittedName>
        <fullName evidence="2">Uncharacterized protein</fullName>
    </submittedName>
</protein>
<proteinExistence type="predicted"/>
<accession>A0A517PFQ3</accession>
<dbReference type="AlphaFoldDB" id="A0A517PFQ3"/>
<dbReference type="Proteomes" id="UP000318741">
    <property type="component" value="Chromosome"/>
</dbReference>
<feature type="region of interest" description="Disordered" evidence="1">
    <location>
        <begin position="1"/>
        <end position="22"/>
    </location>
</feature>
<feature type="compositionally biased region" description="Pro residues" evidence="1">
    <location>
        <begin position="7"/>
        <end position="18"/>
    </location>
</feature>
<sequence length="77" mass="8131">MLTRRPQPLPAAPAPGAAPPSGVRVVALTRGEERFVYLFRADRVADCLARLAVHAADPSLSLTAADAALLAERIREG</sequence>
<organism evidence="2 3">
    <name type="scientific">Alienimonas californiensis</name>
    <dbReference type="NCBI Taxonomy" id="2527989"/>
    <lineage>
        <taxon>Bacteria</taxon>
        <taxon>Pseudomonadati</taxon>
        <taxon>Planctomycetota</taxon>
        <taxon>Planctomycetia</taxon>
        <taxon>Planctomycetales</taxon>
        <taxon>Planctomycetaceae</taxon>
        <taxon>Alienimonas</taxon>
    </lineage>
</organism>
<evidence type="ECO:0000256" key="1">
    <source>
        <dbReference type="SAM" id="MobiDB-lite"/>
    </source>
</evidence>
<dbReference type="RefSeq" id="WP_145361151.1">
    <property type="nucleotide sequence ID" value="NZ_CP036265.1"/>
</dbReference>
<gene>
    <name evidence="2" type="ORF">CA12_43290</name>
</gene>